<evidence type="ECO:0000256" key="1">
    <source>
        <dbReference type="SAM" id="Phobius"/>
    </source>
</evidence>
<organism evidence="2 3">
    <name type="scientific">Umezawaea endophytica</name>
    <dbReference type="NCBI Taxonomy" id="1654476"/>
    <lineage>
        <taxon>Bacteria</taxon>
        <taxon>Bacillati</taxon>
        <taxon>Actinomycetota</taxon>
        <taxon>Actinomycetes</taxon>
        <taxon>Pseudonocardiales</taxon>
        <taxon>Pseudonocardiaceae</taxon>
        <taxon>Umezawaea</taxon>
    </lineage>
</organism>
<keyword evidence="1" id="KW-0812">Transmembrane</keyword>
<comment type="caution">
    <text evidence="2">The sequence shown here is derived from an EMBL/GenBank/DDBJ whole genome shotgun (WGS) entry which is preliminary data.</text>
</comment>
<accession>A0A9X2VPY4</accession>
<proteinExistence type="predicted"/>
<gene>
    <name evidence="2" type="ORF">NZH93_26670</name>
</gene>
<dbReference type="EMBL" id="JANYMP010000013">
    <property type="protein sequence ID" value="MCS7480454.1"/>
    <property type="molecule type" value="Genomic_DNA"/>
</dbReference>
<dbReference type="Proteomes" id="UP001141259">
    <property type="component" value="Unassembled WGS sequence"/>
</dbReference>
<name>A0A9X2VPY4_9PSEU</name>
<keyword evidence="1" id="KW-0472">Membrane</keyword>
<reference evidence="2" key="1">
    <citation type="submission" date="2022-08" db="EMBL/GenBank/DDBJ databases">
        <authorList>
            <person name="Tistechok S."/>
            <person name="Samborskyy M."/>
            <person name="Roman I."/>
        </authorList>
    </citation>
    <scope>NUCLEOTIDE SEQUENCE</scope>
    <source>
        <strain evidence="2">DSM 103496</strain>
    </source>
</reference>
<feature type="transmembrane region" description="Helical" evidence="1">
    <location>
        <begin position="109"/>
        <end position="128"/>
    </location>
</feature>
<protein>
    <submittedName>
        <fullName evidence="2">Uncharacterized protein</fullName>
    </submittedName>
</protein>
<feature type="transmembrane region" description="Helical" evidence="1">
    <location>
        <begin position="46"/>
        <end position="65"/>
    </location>
</feature>
<dbReference type="RefSeq" id="WP_259625945.1">
    <property type="nucleotide sequence ID" value="NZ_JANYMP010000013.1"/>
</dbReference>
<dbReference type="AlphaFoldDB" id="A0A9X2VPY4"/>
<keyword evidence="3" id="KW-1185">Reference proteome</keyword>
<sequence>MNPTEKNDTTPTRGGTSRRAVFSRVAEGVLVGLPCVPLTAVSGTALLVNVAVVLCTIPIGLFLRAKVMRLRGRNPGGVLDGIRTVGSRLLPTAAAVALSRALVDDFPEIPFVMAVVVALLVIFFGQRLSGNVGD</sequence>
<keyword evidence="1" id="KW-1133">Transmembrane helix</keyword>
<evidence type="ECO:0000313" key="3">
    <source>
        <dbReference type="Proteomes" id="UP001141259"/>
    </source>
</evidence>
<evidence type="ECO:0000313" key="2">
    <source>
        <dbReference type="EMBL" id="MCS7480454.1"/>
    </source>
</evidence>